<dbReference type="Pfam" id="PF02597">
    <property type="entry name" value="ThiS"/>
    <property type="match status" value="1"/>
</dbReference>
<dbReference type="InterPro" id="IPR012675">
    <property type="entry name" value="Beta-grasp_dom_sf"/>
</dbReference>
<evidence type="ECO:0000313" key="1">
    <source>
        <dbReference type="EMBL" id="HJE51918.1"/>
    </source>
</evidence>
<organism evidence="1 2">
    <name type="scientific">Tessaracoccus flavescens</name>
    <dbReference type="NCBI Taxonomy" id="399497"/>
    <lineage>
        <taxon>Bacteria</taxon>
        <taxon>Bacillati</taxon>
        <taxon>Actinomycetota</taxon>
        <taxon>Actinomycetes</taxon>
        <taxon>Propionibacteriales</taxon>
        <taxon>Propionibacteriaceae</taxon>
        <taxon>Tessaracoccus</taxon>
    </lineage>
</organism>
<comment type="caution">
    <text evidence="1">The sequence shown here is derived from an EMBL/GenBank/DDBJ whole genome shotgun (WGS) entry which is preliminary data.</text>
</comment>
<protein>
    <submittedName>
        <fullName evidence="1">MoaD/ThiS family protein</fullName>
    </submittedName>
</protein>
<name>A0A921ENZ3_9ACTN</name>
<reference evidence="1" key="1">
    <citation type="journal article" date="2021" name="PeerJ">
        <title>Extensive microbial diversity within the chicken gut microbiome revealed by metagenomics and culture.</title>
        <authorList>
            <person name="Gilroy R."/>
            <person name="Ravi A."/>
            <person name="Getino M."/>
            <person name="Pursley I."/>
            <person name="Horton D.L."/>
            <person name="Alikhan N.F."/>
            <person name="Baker D."/>
            <person name="Gharbi K."/>
            <person name="Hall N."/>
            <person name="Watson M."/>
            <person name="Adriaenssens E.M."/>
            <person name="Foster-Nyarko E."/>
            <person name="Jarju S."/>
            <person name="Secka A."/>
            <person name="Antonio M."/>
            <person name="Oren A."/>
            <person name="Chaudhuri R.R."/>
            <person name="La Ragione R."/>
            <person name="Hildebrand F."/>
            <person name="Pallen M.J."/>
        </authorList>
    </citation>
    <scope>NUCLEOTIDE SEQUENCE</scope>
    <source>
        <strain evidence="1">ChiGjej3B3-7470</strain>
    </source>
</reference>
<accession>A0A921ENZ3</accession>
<dbReference type="Gene3D" id="3.10.20.30">
    <property type="match status" value="1"/>
</dbReference>
<dbReference type="InterPro" id="IPR003749">
    <property type="entry name" value="ThiS/MoaD-like"/>
</dbReference>
<evidence type="ECO:0000313" key="2">
    <source>
        <dbReference type="Proteomes" id="UP000712713"/>
    </source>
</evidence>
<dbReference type="AlphaFoldDB" id="A0A921ENZ3"/>
<dbReference type="SUPFAM" id="SSF54285">
    <property type="entry name" value="MoaD/ThiS"/>
    <property type="match status" value="1"/>
</dbReference>
<dbReference type="Proteomes" id="UP000712713">
    <property type="component" value="Unassembled WGS sequence"/>
</dbReference>
<reference evidence="1" key="2">
    <citation type="submission" date="2021-09" db="EMBL/GenBank/DDBJ databases">
        <authorList>
            <person name="Gilroy R."/>
        </authorList>
    </citation>
    <scope>NUCLEOTIDE SEQUENCE</scope>
    <source>
        <strain evidence="1">ChiGjej3B3-7470</strain>
    </source>
</reference>
<sequence>MEVRFFAGAADAAGMETSTVDASGKTAADVVAALGDANERLATVLKVCALLADGVRVNDLGRDLSDVTRLDVLPPFAGG</sequence>
<dbReference type="EMBL" id="DYZF01000202">
    <property type="protein sequence ID" value="HJE51918.1"/>
    <property type="molecule type" value="Genomic_DNA"/>
</dbReference>
<proteinExistence type="predicted"/>
<gene>
    <name evidence="1" type="ORF">K8V15_08070</name>
</gene>
<dbReference type="InterPro" id="IPR016155">
    <property type="entry name" value="Mopterin_synth/thiamin_S_b"/>
</dbReference>